<dbReference type="GO" id="GO:0043709">
    <property type="term" value="P:cell adhesion involved in single-species biofilm formation"/>
    <property type="evidence" value="ECO:0007669"/>
    <property type="project" value="TreeGrafter"/>
</dbReference>
<feature type="transmembrane region" description="Helical" evidence="1">
    <location>
        <begin position="45"/>
        <end position="65"/>
    </location>
</feature>
<feature type="transmembrane region" description="Helical" evidence="1">
    <location>
        <begin position="124"/>
        <end position="142"/>
    </location>
</feature>
<feature type="transmembrane region" description="Helical" evidence="1">
    <location>
        <begin position="382"/>
        <end position="403"/>
    </location>
</feature>
<feature type="transmembrane region" description="Helical" evidence="1">
    <location>
        <begin position="464"/>
        <end position="482"/>
    </location>
</feature>
<dbReference type="RefSeq" id="WP_169324638.1">
    <property type="nucleotide sequence ID" value="NZ_JABCJJ010000010.1"/>
</dbReference>
<evidence type="ECO:0000313" key="4">
    <source>
        <dbReference type="Proteomes" id="UP000562124"/>
    </source>
</evidence>
<comment type="caution">
    <text evidence="3">The sequence shown here is derived from an EMBL/GenBank/DDBJ whole genome shotgun (WGS) entry which is preliminary data.</text>
</comment>
<keyword evidence="1" id="KW-0472">Membrane</keyword>
<dbReference type="NCBIfam" id="TIGR00254">
    <property type="entry name" value="GGDEF"/>
    <property type="match status" value="2"/>
</dbReference>
<feature type="transmembrane region" description="Helical" evidence="1">
    <location>
        <begin position="72"/>
        <end position="93"/>
    </location>
</feature>
<accession>A0A7Y0QGM1</accession>
<proteinExistence type="predicted"/>
<feature type="transmembrane region" description="Helical" evidence="1">
    <location>
        <begin position="355"/>
        <end position="376"/>
    </location>
</feature>
<feature type="transmembrane region" description="Helical" evidence="1">
    <location>
        <begin position="148"/>
        <end position="166"/>
    </location>
</feature>
<dbReference type="InterPro" id="IPR043128">
    <property type="entry name" value="Rev_trsase/Diguanyl_cyclase"/>
</dbReference>
<dbReference type="PROSITE" id="PS50887">
    <property type="entry name" value="GGDEF"/>
    <property type="match status" value="2"/>
</dbReference>
<feature type="transmembrane region" description="Helical" evidence="1">
    <location>
        <begin position="488"/>
        <end position="505"/>
    </location>
</feature>
<keyword evidence="4" id="KW-1185">Reference proteome</keyword>
<evidence type="ECO:0000313" key="3">
    <source>
        <dbReference type="EMBL" id="NMR20266.1"/>
    </source>
</evidence>
<keyword evidence="1" id="KW-0812">Transmembrane</keyword>
<dbReference type="Pfam" id="PF00990">
    <property type="entry name" value="GGDEF"/>
    <property type="match status" value="2"/>
</dbReference>
<dbReference type="InterPro" id="IPR000160">
    <property type="entry name" value="GGDEF_dom"/>
</dbReference>
<dbReference type="CDD" id="cd01949">
    <property type="entry name" value="GGDEF"/>
    <property type="match status" value="2"/>
</dbReference>
<dbReference type="PANTHER" id="PTHR45138">
    <property type="entry name" value="REGULATORY COMPONENTS OF SENSORY TRANSDUCTION SYSTEM"/>
    <property type="match status" value="1"/>
</dbReference>
<feature type="transmembrane region" description="Helical" evidence="1">
    <location>
        <begin position="439"/>
        <end position="457"/>
    </location>
</feature>
<feature type="domain" description="GGDEF" evidence="2">
    <location>
        <begin position="549"/>
        <end position="680"/>
    </location>
</feature>
<feature type="transmembrane region" description="Helical" evidence="1">
    <location>
        <begin position="99"/>
        <end position="117"/>
    </location>
</feature>
<evidence type="ECO:0000256" key="1">
    <source>
        <dbReference type="SAM" id="Phobius"/>
    </source>
</evidence>
<dbReference type="PANTHER" id="PTHR45138:SF9">
    <property type="entry name" value="DIGUANYLATE CYCLASE DGCM-RELATED"/>
    <property type="match status" value="1"/>
</dbReference>
<sequence>MRRETRDVSRNATLVVRRASTGTLLSAVMILGYLASTWGDPNRPLMVVGVVVLLVAAALTLWGVGQPRARPVVVQVGPVLAVLTLALYALLAYLDGGVASPLGVVPYAGMTLMAIVVSRHWLQVYVLWTVLLYVIVAVLGGPAPPGHAAVFTVAFVMLATVCFRHAQALRSLRRRLAVMADVDPLTGCLNRGAFDRRLDQELARAARTGQPVTLVLLDLDGFKGVNDAHGHGVGDAVLRWTGTTLRDAVRSHDVVGRIGGDEFAVVLTGSTHSPATVTERLRELLATQSPASVGYATAPSGGGDAETLRRRADERLYADKVLRGRAGHVRRPAPTVPRTGTTELVVSRFERRRHAVTQTGWLSAFCFLVGAFYAVLAERAAVVPLLVLSIVGVGLGLGAVLTADWLARSARTRRYLAVFTALATGTGALYIVLDGGIESSASLGMLATIPLVALSAPRRSAIPIIGTMAGAYLVIALVQGVSDPWRPAVTMLAFLSLAFACGLHGRDAAVQRRRLTELSRHDALTGTLNRRGFDDELAAALSRVDRLPAPLSLLVLDLDGFKAVNDTHGHAAGDDLLRWVGEQLRATVRAGDSVGRLGGDEFAVLLVDCGADDAALLAERLQALLGERTRCSTGTATLGRDGGDPEALYLRADQQLYAAKRQRQALGETAGRGPVTVEWAPLG</sequence>
<dbReference type="GO" id="GO:0052621">
    <property type="term" value="F:diguanylate cyclase activity"/>
    <property type="evidence" value="ECO:0007669"/>
    <property type="project" value="TreeGrafter"/>
</dbReference>
<dbReference type="GO" id="GO:1902201">
    <property type="term" value="P:negative regulation of bacterial-type flagellum-dependent cell motility"/>
    <property type="evidence" value="ECO:0007669"/>
    <property type="project" value="TreeGrafter"/>
</dbReference>
<evidence type="ECO:0000259" key="2">
    <source>
        <dbReference type="PROSITE" id="PS50887"/>
    </source>
</evidence>
<feature type="transmembrane region" description="Helical" evidence="1">
    <location>
        <begin position="415"/>
        <end position="433"/>
    </location>
</feature>
<keyword evidence="1" id="KW-1133">Transmembrane helix</keyword>
<dbReference type="AlphaFoldDB" id="A0A7Y0QGM1"/>
<dbReference type="GO" id="GO:0005886">
    <property type="term" value="C:plasma membrane"/>
    <property type="evidence" value="ECO:0007669"/>
    <property type="project" value="TreeGrafter"/>
</dbReference>
<dbReference type="Gene3D" id="3.30.70.270">
    <property type="match status" value="2"/>
</dbReference>
<dbReference type="EMBL" id="JABCJJ010000010">
    <property type="protein sequence ID" value="NMR20266.1"/>
    <property type="molecule type" value="Genomic_DNA"/>
</dbReference>
<feature type="domain" description="GGDEF" evidence="2">
    <location>
        <begin position="210"/>
        <end position="333"/>
    </location>
</feature>
<gene>
    <name evidence="3" type="ORF">HIR71_08550</name>
</gene>
<dbReference type="InterPro" id="IPR050469">
    <property type="entry name" value="Diguanylate_Cyclase"/>
</dbReference>
<protein>
    <submittedName>
        <fullName evidence="3">GGDEF domain-containing protein</fullName>
    </submittedName>
</protein>
<organism evidence="3 4">
    <name type="scientific">Cellulomonas fimi</name>
    <dbReference type="NCBI Taxonomy" id="1708"/>
    <lineage>
        <taxon>Bacteria</taxon>
        <taxon>Bacillati</taxon>
        <taxon>Actinomycetota</taxon>
        <taxon>Actinomycetes</taxon>
        <taxon>Micrococcales</taxon>
        <taxon>Cellulomonadaceae</taxon>
        <taxon>Cellulomonas</taxon>
    </lineage>
</organism>
<feature type="transmembrane region" description="Helical" evidence="1">
    <location>
        <begin position="21"/>
        <end position="39"/>
    </location>
</feature>
<name>A0A7Y0QGM1_CELFI</name>
<dbReference type="SUPFAM" id="SSF55073">
    <property type="entry name" value="Nucleotide cyclase"/>
    <property type="match status" value="2"/>
</dbReference>
<dbReference type="SMART" id="SM00267">
    <property type="entry name" value="GGDEF"/>
    <property type="match status" value="2"/>
</dbReference>
<dbReference type="InterPro" id="IPR029787">
    <property type="entry name" value="Nucleotide_cyclase"/>
</dbReference>
<reference evidence="3 4" key="1">
    <citation type="submission" date="2020-04" db="EMBL/GenBank/DDBJ databases">
        <title>Sequencing and Assembly of C. fimi.</title>
        <authorList>
            <person name="Ramsey A.R."/>
        </authorList>
    </citation>
    <scope>NUCLEOTIDE SEQUENCE [LARGE SCALE GENOMIC DNA]</scope>
    <source>
        <strain evidence="3 4">SB</strain>
    </source>
</reference>
<dbReference type="Proteomes" id="UP000562124">
    <property type="component" value="Unassembled WGS sequence"/>
</dbReference>